<dbReference type="EMBL" id="CP002593">
    <property type="protein sequence ID" value="AEA27920.1"/>
    <property type="molecule type" value="Genomic_DNA"/>
</dbReference>
<accession>F4D1D2</accession>
<keyword evidence="2" id="KW-1185">Reference proteome</keyword>
<name>F4D1D2_PSEUX</name>
<dbReference type="STRING" id="675635.Psed_5793"/>
<reference evidence="1 2" key="1">
    <citation type="journal article" date="2011" name="J. Bacteriol.">
        <title>Genome sequence of the 1,4-dioxane-degrading Pseudonocardia dioxanivorans strain CB1190.</title>
        <authorList>
            <person name="Sales C.M."/>
            <person name="Mahendra S."/>
            <person name="Grostern A."/>
            <person name="Parales R.E."/>
            <person name="Goodwin L.A."/>
            <person name="Woyke T."/>
            <person name="Nolan M."/>
            <person name="Lapidus A."/>
            <person name="Chertkov O."/>
            <person name="Ovchinnikova G."/>
            <person name="Sczyrba A."/>
            <person name="Alvarez-Cohen L."/>
        </authorList>
    </citation>
    <scope>NUCLEOTIDE SEQUENCE [LARGE SCALE GENOMIC DNA]</scope>
    <source>
        <strain evidence="2">ATCC 55486 / DSM 44775 / JCM 13855 / CB1190</strain>
    </source>
</reference>
<gene>
    <name evidence="1" type="ordered locus">Psed_5793</name>
</gene>
<dbReference type="KEGG" id="pdx:Psed_5793"/>
<dbReference type="AlphaFoldDB" id="F4D1D2"/>
<evidence type="ECO:0000313" key="2">
    <source>
        <dbReference type="Proteomes" id="UP000007809"/>
    </source>
</evidence>
<organism evidence="1 2">
    <name type="scientific">Pseudonocardia dioxanivorans (strain ATCC 55486 / DSM 44775 / JCM 13855 / CB1190)</name>
    <dbReference type="NCBI Taxonomy" id="675635"/>
    <lineage>
        <taxon>Bacteria</taxon>
        <taxon>Bacillati</taxon>
        <taxon>Actinomycetota</taxon>
        <taxon>Actinomycetes</taxon>
        <taxon>Pseudonocardiales</taxon>
        <taxon>Pseudonocardiaceae</taxon>
        <taxon>Pseudonocardia</taxon>
    </lineage>
</organism>
<dbReference type="Proteomes" id="UP000007809">
    <property type="component" value="Chromosome"/>
</dbReference>
<evidence type="ECO:0000313" key="1">
    <source>
        <dbReference type="EMBL" id="AEA27920.1"/>
    </source>
</evidence>
<protein>
    <submittedName>
        <fullName evidence="1">Uncharacterized protein</fullName>
    </submittedName>
</protein>
<dbReference type="HOGENOM" id="CLU_1659303_0_0_11"/>
<sequence length="159" mass="17063">MSAQPVPVAIGALHTIVRAAATEAQTEDDRIRVDLGNPGKFSERRAIGVGLSAVDAGPIDDRDIRKTLGYDVHAFDIACIALAWSGDENDKLGWMTKAYDLVDVVRAALEDPANRGLGIPAVVQSARIAGSSFSWRTDGQAAKAVVEFPVRINALRLRR</sequence>
<proteinExistence type="predicted"/>